<dbReference type="EMBL" id="JBEWLZ010000011">
    <property type="protein sequence ID" value="MET1491319.1"/>
    <property type="molecule type" value="Genomic_DNA"/>
</dbReference>
<sequence>MDFISQNIFLITLAVISGLGLLLPLLREARDHATQVTPAQAVMLMNRQNAVVVDVREAAEFAAEHINGSRNIPAQELADRTKELEKFKTRPVVLSCATGARSSRAIATLRKAGFEQVFNLAGGIKAWKEAGQPIGSGTKS</sequence>
<name>A0ABV2CTQ8_9RHOO</name>
<dbReference type="Gene3D" id="3.40.250.10">
    <property type="entry name" value="Rhodanese-like domain"/>
    <property type="match status" value="1"/>
</dbReference>
<dbReference type="Proteomes" id="UP001548590">
    <property type="component" value="Unassembled WGS sequence"/>
</dbReference>
<dbReference type="InterPro" id="IPR036873">
    <property type="entry name" value="Rhodanese-like_dom_sf"/>
</dbReference>
<dbReference type="CDD" id="cd00158">
    <property type="entry name" value="RHOD"/>
    <property type="match status" value="1"/>
</dbReference>
<dbReference type="PANTHER" id="PTHR43031:SF18">
    <property type="entry name" value="RHODANESE-RELATED SULFURTRANSFERASES"/>
    <property type="match status" value="1"/>
</dbReference>
<feature type="transmembrane region" description="Helical" evidence="1">
    <location>
        <begin position="6"/>
        <end position="26"/>
    </location>
</feature>
<reference evidence="3 4" key="1">
    <citation type="submission" date="2024-07" db="EMBL/GenBank/DDBJ databases">
        <title>Uliginosibacterium paludis KCTC:42655.</title>
        <authorList>
            <person name="Kim M.K."/>
        </authorList>
    </citation>
    <scope>NUCLEOTIDE SEQUENCE [LARGE SCALE GENOMIC DNA]</scope>
    <source>
        <strain evidence="3 4">KCTC 42655</strain>
    </source>
</reference>
<evidence type="ECO:0000256" key="1">
    <source>
        <dbReference type="SAM" id="Phobius"/>
    </source>
</evidence>
<dbReference type="InterPro" id="IPR001763">
    <property type="entry name" value="Rhodanese-like_dom"/>
</dbReference>
<keyword evidence="1" id="KW-1133">Transmembrane helix</keyword>
<proteinExistence type="predicted"/>
<dbReference type="SUPFAM" id="SSF52821">
    <property type="entry name" value="Rhodanese/Cell cycle control phosphatase"/>
    <property type="match status" value="1"/>
</dbReference>
<dbReference type="PROSITE" id="PS50206">
    <property type="entry name" value="RHODANESE_3"/>
    <property type="match status" value="1"/>
</dbReference>
<protein>
    <submittedName>
        <fullName evidence="3">Rhodanese-like domain-containing protein</fullName>
    </submittedName>
</protein>
<evidence type="ECO:0000313" key="3">
    <source>
        <dbReference type="EMBL" id="MET1491319.1"/>
    </source>
</evidence>
<dbReference type="RefSeq" id="WP_345929379.1">
    <property type="nucleotide sequence ID" value="NZ_JBDIVF010000009.1"/>
</dbReference>
<evidence type="ECO:0000313" key="4">
    <source>
        <dbReference type="Proteomes" id="UP001548590"/>
    </source>
</evidence>
<accession>A0ABV2CTQ8</accession>
<dbReference type="InterPro" id="IPR050229">
    <property type="entry name" value="GlpE_sulfurtransferase"/>
</dbReference>
<gene>
    <name evidence="3" type="ORF">ABVT11_15875</name>
</gene>
<feature type="domain" description="Rhodanese" evidence="2">
    <location>
        <begin position="46"/>
        <end position="136"/>
    </location>
</feature>
<keyword evidence="4" id="KW-1185">Reference proteome</keyword>
<keyword evidence="1" id="KW-0472">Membrane</keyword>
<dbReference type="SMART" id="SM00450">
    <property type="entry name" value="RHOD"/>
    <property type="match status" value="1"/>
</dbReference>
<keyword evidence="1" id="KW-0812">Transmembrane</keyword>
<dbReference type="Pfam" id="PF00581">
    <property type="entry name" value="Rhodanese"/>
    <property type="match status" value="1"/>
</dbReference>
<organism evidence="3 4">
    <name type="scientific">Uliginosibacterium paludis</name>
    <dbReference type="NCBI Taxonomy" id="1615952"/>
    <lineage>
        <taxon>Bacteria</taxon>
        <taxon>Pseudomonadati</taxon>
        <taxon>Pseudomonadota</taxon>
        <taxon>Betaproteobacteria</taxon>
        <taxon>Rhodocyclales</taxon>
        <taxon>Zoogloeaceae</taxon>
        <taxon>Uliginosibacterium</taxon>
    </lineage>
</organism>
<evidence type="ECO:0000259" key="2">
    <source>
        <dbReference type="PROSITE" id="PS50206"/>
    </source>
</evidence>
<comment type="caution">
    <text evidence="3">The sequence shown here is derived from an EMBL/GenBank/DDBJ whole genome shotgun (WGS) entry which is preliminary data.</text>
</comment>
<dbReference type="PANTHER" id="PTHR43031">
    <property type="entry name" value="FAD-DEPENDENT OXIDOREDUCTASE"/>
    <property type="match status" value="1"/>
</dbReference>